<name>A0A7S6VYK0_9GAMM</name>
<dbReference type="RefSeq" id="WP_180045031.1">
    <property type="nucleotide sequence ID" value="NZ_CP048659.1"/>
</dbReference>
<evidence type="ECO:0000313" key="2">
    <source>
        <dbReference type="Proteomes" id="UP000593966"/>
    </source>
</evidence>
<organism evidence="1 2">
    <name type="scientific">Acinetobacter piscicola</name>
    <dbReference type="NCBI Taxonomy" id="2006115"/>
    <lineage>
        <taxon>Bacteria</taxon>
        <taxon>Pseudomonadati</taxon>
        <taxon>Pseudomonadota</taxon>
        <taxon>Gammaproteobacteria</taxon>
        <taxon>Moraxellales</taxon>
        <taxon>Moraxellaceae</taxon>
        <taxon>Acinetobacter</taxon>
    </lineage>
</organism>
<dbReference type="Proteomes" id="UP000593966">
    <property type="component" value="Chromosome"/>
</dbReference>
<keyword evidence="2" id="KW-1185">Reference proteome</keyword>
<gene>
    <name evidence="1" type="ORF">G0028_15910</name>
</gene>
<proteinExistence type="predicted"/>
<dbReference type="EMBL" id="CP048659">
    <property type="protein sequence ID" value="QOW47243.1"/>
    <property type="molecule type" value="Genomic_DNA"/>
</dbReference>
<sequence length="121" mass="13449">MLAIEICNVLLSGAGFKCGPAPITAGEDLTDGYVTFQDISTVPQNDVTGWTGIDYVRMQVNVYHHEKLKASQRANQIKKLFSKQNPYCECTPAGERGSHDTETLLHCQQIDFYMTQSDNSC</sequence>
<dbReference type="AlphaFoldDB" id="A0A7S6VYK0"/>
<protein>
    <submittedName>
        <fullName evidence="1">Uncharacterized protein</fullName>
    </submittedName>
</protein>
<accession>A0A7S6VYK0</accession>
<evidence type="ECO:0000313" key="1">
    <source>
        <dbReference type="EMBL" id="QOW47243.1"/>
    </source>
</evidence>
<reference evidence="1 2" key="1">
    <citation type="submission" date="2020-02" db="EMBL/GenBank/DDBJ databases">
        <title>Tigecycline-resistant Acinetobacter species from pigs and migratory birds.</title>
        <authorList>
            <person name="Chen C."/>
            <person name="Sun J."/>
            <person name="Liao X.-P."/>
            <person name="Liu Y.-H."/>
        </authorList>
    </citation>
    <scope>NUCLEOTIDE SEQUENCE [LARGE SCALE GENOMIC DNA]</scope>
    <source>
        <strain evidence="1 2">YH12207_T</strain>
    </source>
</reference>